<evidence type="ECO:0000313" key="11">
    <source>
        <dbReference type="Proteomes" id="UP000265566"/>
    </source>
</evidence>
<reference evidence="7 10" key="1">
    <citation type="journal article" date="2011" name="Nature">
        <title>The Medicago genome provides insight into the evolution of rhizobial symbioses.</title>
        <authorList>
            <person name="Young N.D."/>
            <person name="Debelle F."/>
            <person name="Oldroyd G.E."/>
            <person name="Geurts R."/>
            <person name="Cannon S.B."/>
            <person name="Udvardi M.K."/>
            <person name="Benedito V.A."/>
            <person name="Mayer K.F."/>
            <person name="Gouzy J."/>
            <person name="Schoof H."/>
            <person name="Van de Peer Y."/>
            <person name="Proost S."/>
            <person name="Cook D.R."/>
            <person name="Meyers B.C."/>
            <person name="Spannagl M."/>
            <person name="Cheung F."/>
            <person name="De Mita S."/>
            <person name="Krishnakumar V."/>
            <person name="Gundlach H."/>
            <person name="Zhou S."/>
            <person name="Mudge J."/>
            <person name="Bharti A.K."/>
            <person name="Murray J.D."/>
            <person name="Naoumkina M.A."/>
            <person name="Rosen B."/>
            <person name="Silverstein K.A."/>
            <person name="Tang H."/>
            <person name="Rombauts S."/>
            <person name="Zhao P.X."/>
            <person name="Zhou P."/>
            <person name="Barbe V."/>
            <person name="Bardou P."/>
            <person name="Bechner M."/>
            <person name="Bellec A."/>
            <person name="Berger A."/>
            <person name="Berges H."/>
            <person name="Bidwell S."/>
            <person name="Bisseling T."/>
            <person name="Choisne N."/>
            <person name="Couloux A."/>
            <person name="Denny R."/>
            <person name="Deshpande S."/>
            <person name="Dai X."/>
            <person name="Doyle J.J."/>
            <person name="Dudez A.M."/>
            <person name="Farmer A.D."/>
            <person name="Fouteau S."/>
            <person name="Franken C."/>
            <person name="Gibelin C."/>
            <person name="Gish J."/>
            <person name="Goldstein S."/>
            <person name="Gonzalez A.J."/>
            <person name="Green P.J."/>
            <person name="Hallab A."/>
            <person name="Hartog M."/>
            <person name="Hua A."/>
            <person name="Humphray S.J."/>
            <person name="Jeong D.H."/>
            <person name="Jing Y."/>
            <person name="Jocker A."/>
            <person name="Kenton S.M."/>
            <person name="Kim D.J."/>
            <person name="Klee K."/>
            <person name="Lai H."/>
            <person name="Lang C."/>
            <person name="Lin S."/>
            <person name="Macmil S.L."/>
            <person name="Magdelenat G."/>
            <person name="Matthews L."/>
            <person name="McCorrison J."/>
            <person name="Monaghan E.L."/>
            <person name="Mun J.H."/>
            <person name="Najar F.Z."/>
            <person name="Nicholson C."/>
            <person name="Noirot C."/>
            <person name="O'Bleness M."/>
            <person name="Paule C.R."/>
            <person name="Poulain J."/>
            <person name="Prion F."/>
            <person name="Qin B."/>
            <person name="Qu C."/>
            <person name="Retzel E.F."/>
            <person name="Riddle C."/>
            <person name="Sallet E."/>
            <person name="Samain S."/>
            <person name="Samson N."/>
            <person name="Sanders I."/>
            <person name="Saurat O."/>
            <person name="Scarpelli C."/>
            <person name="Schiex T."/>
            <person name="Segurens B."/>
            <person name="Severin A.J."/>
            <person name="Sherrier D.J."/>
            <person name="Shi R."/>
            <person name="Sims S."/>
            <person name="Singer S.R."/>
            <person name="Sinharoy S."/>
            <person name="Sterck L."/>
            <person name="Viollet A."/>
            <person name="Wang B.B."/>
            <person name="Wang K."/>
            <person name="Wang M."/>
            <person name="Wang X."/>
            <person name="Warfsmann J."/>
            <person name="Weissenbach J."/>
            <person name="White D.D."/>
            <person name="White J.D."/>
            <person name="Wiley G.B."/>
            <person name="Wincker P."/>
            <person name="Xing Y."/>
            <person name="Yang L."/>
            <person name="Yao Z."/>
            <person name="Ying F."/>
            <person name="Zhai J."/>
            <person name="Zhou L."/>
            <person name="Zuber A."/>
            <person name="Denarie J."/>
            <person name="Dixon R.A."/>
            <person name="May G.D."/>
            <person name="Schwartz D.C."/>
            <person name="Rogers J."/>
            <person name="Quetier F."/>
            <person name="Town C.D."/>
            <person name="Roe B.A."/>
        </authorList>
    </citation>
    <scope>NUCLEOTIDE SEQUENCE [LARGE SCALE GENOMIC DNA]</scope>
    <source>
        <strain evidence="7">A17</strain>
        <strain evidence="9 10">cv. Jemalong A17</strain>
    </source>
</reference>
<gene>
    <name evidence="9" type="primary">25482579</name>
    <name evidence="7" type="ordered locus">MTR_1g032910</name>
    <name evidence="8" type="ORF">MtrunA17_Chr1g0161621</name>
</gene>
<reference evidence="7 10" key="2">
    <citation type="journal article" date="2014" name="BMC Genomics">
        <title>An improved genome release (version Mt4.0) for the model legume Medicago truncatula.</title>
        <authorList>
            <person name="Tang H."/>
            <person name="Krishnakumar V."/>
            <person name="Bidwell S."/>
            <person name="Rosen B."/>
            <person name="Chan A."/>
            <person name="Zhou S."/>
            <person name="Gentzbittel L."/>
            <person name="Childs K.L."/>
            <person name="Yandell M."/>
            <person name="Gundlach H."/>
            <person name="Mayer K.F."/>
            <person name="Schwartz D.C."/>
            <person name="Town C.D."/>
        </authorList>
    </citation>
    <scope>GENOME REANNOTATION</scope>
    <source>
        <strain evidence="7">A17</strain>
        <strain evidence="9 10">cv. Jemalong A17</strain>
    </source>
</reference>
<dbReference type="EnsemblPlants" id="KEH40660">
    <property type="protein sequence ID" value="KEH40660"/>
    <property type="gene ID" value="MTR_1g032910"/>
</dbReference>
<dbReference type="InterPro" id="IPR014476">
    <property type="entry name" value="AHL15-29"/>
</dbReference>
<protein>
    <submittedName>
        <fullName evidence="7">AT hook motif DNA-binding family protein</fullName>
    </submittedName>
    <submittedName>
        <fullName evidence="8">Putative PPC domain-containing protein</fullName>
    </submittedName>
</protein>
<evidence type="ECO:0000313" key="8">
    <source>
        <dbReference type="EMBL" id="RHN78083.1"/>
    </source>
</evidence>
<reference evidence="9" key="3">
    <citation type="submission" date="2015-04" db="UniProtKB">
        <authorList>
            <consortium name="EnsemblPlants"/>
        </authorList>
    </citation>
    <scope>IDENTIFICATION</scope>
    <source>
        <strain evidence="9">cv. Jemalong A17</strain>
    </source>
</reference>
<accession>A0A072VR95</accession>
<feature type="compositionally biased region" description="Pro residues" evidence="5">
    <location>
        <begin position="57"/>
        <end position="73"/>
    </location>
</feature>
<feature type="region of interest" description="Disordered" evidence="5">
    <location>
        <begin position="49"/>
        <end position="119"/>
    </location>
</feature>
<dbReference type="InterPro" id="IPR005175">
    <property type="entry name" value="PPC_dom"/>
</dbReference>
<dbReference type="Proteomes" id="UP000002051">
    <property type="component" value="Unassembled WGS sequence"/>
</dbReference>
<dbReference type="CDD" id="cd11378">
    <property type="entry name" value="DUF296"/>
    <property type="match status" value="1"/>
</dbReference>
<proteinExistence type="predicted"/>
<keyword evidence="2 7" id="KW-0238">DNA-binding</keyword>
<dbReference type="STRING" id="3880.A0A072VR95"/>
<dbReference type="HOGENOM" id="CLU_938014_0_0_1"/>
<dbReference type="PROSITE" id="PS51742">
    <property type="entry name" value="PPC"/>
    <property type="match status" value="1"/>
</dbReference>
<reference evidence="11" key="4">
    <citation type="journal article" date="2018" name="Nat. Plants">
        <title>Whole-genome landscape of Medicago truncatula symbiotic genes.</title>
        <authorList>
            <person name="Pecrix Y."/>
            <person name="Staton S.E."/>
            <person name="Sallet E."/>
            <person name="Lelandais-Briere C."/>
            <person name="Moreau S."/>
            <person name="Carrere S."/>
            <person name="Blein T."/>
            <person name="Jardinaud M.F."/>
            <person name="Latrasse D."/>
            <person name="Zouine M."/>
            <person name="Zahm M."/>
            <person name="Kreplak J."/>
            <person name="Mayjonade B."/>
            <person name="Satge C."/>
            <person name="Perez M."/>
            <person name="Cauet S."/>
            <person name="Marande W."/>
            <person name="Chantry-Darmon C."/>
            <person name="Lopez-Roques C."/>
            <person name="Bouchez O."/>
            <person name="Berard A."/>
            <person name="Debelle F."/>
            <person name="Munos S."/>
            <person name="Bendahmane A."/>
            <person name="Berges H."/>
            <person name="Niebel A."/>
            <person name="Buitink J."/>
            <person name="Frugier F."/>
            <person name="Benhamed M."/>
            <person name="Crespi M."/>
            <person name="Gouzy J."/>
            <person name="Gamas P."/>
        </authorList>
    </citation>
    <scope>NUCLEOTIDE SEQUENCE [LARGE SCALE GENOMIC DNA]</scope>
    <source>
        <strain evidence="11">cv. Jemalong A17</strain>
    </source>
</reference>
<name>A0A072VR95_MEDTR</name>
<evidence type="ECO:0000256" key="4">
    <source>
        <dbReference type="ARBA" id="ARBA00023242"/>
    </source>
</evidence>
<keyword evidence="3" id="KW-0804">Transcription</keyword>
<evidence type="ECO:0000313" key="9">
    <source>
        <dbReference type="EnsemblPlants" id="KEH40660"/>
    </source>
</evidence>
<feature type="compositionally biased region" description="Basic residues" evidence="5">
    <location>
        <begin position="101"/>
        <end position="114"/>
    </location>
</feature>
<dbReference type="PANTHER" id="PTHR31100:SF63">
    <property type="entry name" value="AT-HOOK MOTIF NUCLEAR-LOCALIZED PROTEIN"/>
    <property type="match status" value="1"/>
</dbReference>
<feature type="domain" description="PPC" evidence="6">
    <location>
        <begin position="127"/>
        <end position="273"/>
    </location>
</feature>
<reference evidence="8" key="5">
    <citation type="journal article" date="2018" name="Nat. Plants">
        <title>Whole-genome landscape of Medicago truncatula symbiotic genes.</title>
        <authorList>
            <person name="Pecrix Y."/>
            <person name="Gamas P."/>
            <person name="Carrere S."/>
        </authorList>
    </citation>
    <scope>NUCLEOTIDE SEQUENCE</scope>
    <source>
        <tissue evidence="8">Leaves</tissue>
    </source>
</reference>
<dbReference type="EMBL" id="PSQE01000001">
    <property type="protein sequence ID" value="RHN78083.1"/>
    <property type="molecule type" value="Genomic_DNA"/>
</dbReference>
<dbReference type="Gene3D" id="3.30.1330.80">
    <property type="entry name" value="Hypothetical protein, similar to alpha- acetolactate decarboxylase, domain 2"/>
    <property type="match status" value="1"/>
</dbReference>
<evidence type="ECO:0000259" key="6">
    <source>
        <dbReference type="PROSITE" id="PS51742"/>
    </source>
</evidence>
<dbReference type="GO" id="GO:0003700">
    <property type="term" value="F:DNA-binding transcription factor activity"/>
    <property type="evidence" value="ECO:0000318"/>
    <property type="project" value="GO_Central"/>
</dbReference>
<evidence type="ECO:0000256" key="5">
    <source>
        <dbReference type="SAM" id="MobiDB-lite"/>
    </source>
</evidence>
<evidence type="ECO:0000313" key="10">
    <source>
        <dbReference type="Proteomes" id="UP000002051"/>
    </source>
</evidence>
<evidence type="ECO:0000256" key="2">
    <source>
        <dbReference type="ARBA" id="ARBA00023125"/>
    </source>
</evidence>
<dbReference type="AlphaFoldDB" id="A0A072VR95"/>
<evidence type="ECO:0000256" key="3">
    <source>
        <dbReference type="ARBA" id="ARBA00023163"/>
    </source>
</evidence>
<dbReference type="SUPFAM" id="SSF117856">
    <property type="entry name" value="AF0104/ALDC/Ptd012-like"/>
    <property type="match status" value="1"/>
</dbReference>
<dbReference type="GO" id="GO:0005634">
    <property type="term" value="C:nucleus"/>
    <property type="evidence" value="ECO:0000318"/>
    <property type="project" value="GO_Central"/>
</dbReference>
<keyword evidence="4" id="KW-0539">Nucleus</keyword>
<dbReference type="Gramene" id="rna1598">
    <property type="protein sequence ID" value="RHN78083.1"/>
    <property type="gene ID" value="gene1598"/>
</dbReference>
<dbReference type="EMBL" id="CM001217">
    <property type="protein sequence ID" value="KEH40660.1"/>
    <property type="molecule type" value="Genomic_DNA"/>
</dbReference>
<dbReference type="GO" id="GO:0003680">
    <property type="term" value="F:minor groove of adenine-thymine-rich DNA binding"/>
    <property type="evidence" value="ECO:0000318"/>
    <property type="project" value="GO_Central"/>
</dbReference>
<dbReference type="Proteomes" id="UP000265566">
    <property type="component" value="Chromosome 1"/>
</dbReference>
<keyword evidence="10" id="KW-1185">Reference proteome</keyword>
<keyword evidence="1" id="KW-0805">Transcription regulation</keyword>
<evidence type="ECO:0000313" key="7">
    <source>
        <dbReference type="EMBL" id="KEH40660.1"/>
    </source>
</evidence>
<dbReference type="KEGG" id="mtr:25482579"/>
<evidence type="ECO:0000256" key="1">
    <source>
        <dbReference type="ARBA" id="ARBA00023015"/>
    </source>
</evidence>
<organism evidence="7 10">
    <name type="scientific">Medicago truncatula</name>
    <name type="common">Barrel medic</name>
    <name type="synonym">Medicago tribuloides</name>
    <dbReference type="NCBI Taxonomy" id="3880"/>
    <lineage>
        <taxon>Eukaryota</taxon>
        <taxon>Viridiplantae</taxon>
        <taxon>Streptophyta</taxon>
        <taxon>Embryophyta</taxon>
        <taxon>Tracheophyta</taxon>
        <taxon>Spermatophyta</taxon>
        <taxon>Magnoliopsida</taxon>
        <taxon>eudicotyledons</taxon>
        <taxon>Gunneridae</taxon>
        <taxon>Pentapetalae</taxon>
        <taxon>rosids</taxon>
        <taxon>fabids</taxon>
        <taxon>Fabales</taxon>
        <taxon>Fabaceae</taxon>
        <taxon>Papilionoideae</taxon>
        <taxon>50 kb inversion clade</taxon>
        <taxon>NPAAA clade</taxon>
        <taxon>Hologalegina</taxon>
        <taxon>IRL clade</taxon>
        <taxon>Trifolieae</taxon>
        <taxon>Medicago</taxon>
    </lineage>
</organism>
<dbReference type="PANTHER" id="PTHR31100">
    <property type="entry name" value="AT-HOOK MOTIF NUCLEAR-LOCALIZED PROTEIN 15"/>
    <property type="match status" value="1"/>
</dbReference>
<dbReference type="Pfam" id="PF03479">
    <property type="entry name" value="PCC"/>
    <property type="match status" value="1"/>
</dbReference>
<dbReference type="OrthoDB" id="1373386at2759"/>
<sequence>MVDNRYVPSILSRNSNNAFLENQPIRFASLLGSSPVTVSNTTTITTTTNNTNAMLMMPPPPSPPPPSPPPPPTLTLAQPLCDRSVDLPQDLTEDHTASSSKKTRGRPKGAKNKPKPVSIVTNENTDDILMEPFLIEVPIGKDVMETLINLARSQQAGITVLSGFGLVSDVTLLESMPCTPAFRVEGLFHMTSLSGTYINADGVHVPPRFMRTNPTYSSFSIIFSGTHGQLYGGIVGGSIKAAGVVSITASLFKKPSFHRMGVVNGSVREITEDDPIYDKGFIMNFDQGSYERITRTS</sequence>